<feature type="compositionally biased region" description="Basic and acidic residues" evidence="1">
    <location>
        <begin position="378"/>
        <end position="389"/>
    </location>
</feature>
<dbReference type="AlphaFoldDB" id="A0A4C1VB53"/>
<feature type="compositionally biased region" description="Polar residues" evidence="1">
    <location>
        <begin position="44"/>
        <end position="60"/>
    </location>
</feature>
<protein>
    <recommendedName>
        <fullName evidence="4">Nucleic-acid-binding protein from transposon X-element</fullName>
    </recommendedName>
</protein>
<keyword evidence="3" id="KW-1185">Reference proteome</keyword>
<feature type="region of interest" description="Disordered" evidence="1">
    <location>
        <begin position="294"/>
        <end position="319"/>
    </location>
</feature>
<dbReference type="EMBL" id="BGZK01000305">
    <property type="protein sequence ID" value="GBP35562.1"/>
    <property type="molecule type" value="Genomic_DNA"/>
</dbReference>
<dbReference type="OrthoDB" id="8446474at2759"/>
<reference evidence="2 3" key="1">
    <citation type="journal article" date="2019" name="Commun. Biol.">
        <title>The bagworm genome reveals a unique fibroin gene that provides high tensile strength.</title>
        <authorList>
            <person name="Kono N."/>
            <person name="Nakamura H."/>
            <person name="Ohtoshi R."/>
            <person name="Tomita M."/>
            <person name="Numata K."/>
            <person name="Arakawa K."/>
        </authorList>
    </citation>
    <scope>NUCLEOTIDE SEQUENCE [LARGE SCALE GENOMIC DNA]</scope>
</reference>
<sequence>MDIDPSPASTTSTNEAQPSPARLNHYRDQIRPPPPRRWRPIESPKQSIESPKQVDRVTQSHPLKERVNFVRISADCTRLRINYSKTVRVVIDGIKIISLDVETFRRLKKYLIENKIQFHTYALEEERKIKAVPRRILVGIDTEDVKTDMINQGYIVHSVHRIQRIGGTVVGLVLVVLYKTDEAKNISMNISKVRGLSNTIAEAPYKRGGPGQYHRCQRYGLVAANWHVQSRCVKCLIPHWTNEFSLTKEQGEKLSCANSDNAQNIRETQPVAIHDNNFLALGGKKYQKVTEDGFIPAPVPPTNPWGRKQPPRVKRSRPRGLPCGSVSFFRRGHLNASPVRDTTNFSAFGGKKLPMAFGDGYVPAPTPFLNPWGRKQPLKAEPEPSRETNCRGSPGPAPTRPV</sequence>
<feature type="compositionally biased region" description="Basic residues" evidence="1">
    <location>
        <begin position="309"/>
        <end position="318"/>
    </location>
</feature>
<evidence type="ECO:0000313" key="2">
    <source>
        <dbReference type="EMBL" id="GBP35562.1"/>
    </source>
</evidence>
<name>A0A4C1VB53_EUMVA</name>
<feature type="region of interest" description="Disordered" evidence="1">
    <location>
        <begin position="369"/>
        <end position="402"/>
    </location>
</feature>
<comment type="caution">
    <text evidence="2">The sequence shown here is derived from an EMBL/GenBank/DDBJ whole genome shotgun (WGS) entry which is preliminary data.</text>
</comment>
<feature type="compositionally biased region" description="Polar residues" evidence="1">
    <location>
        <begin position="7"/>
        <end position="17"/>
    </location>
</feature>
<proteinExistence type="predicted"/>
<accession>A0A4C1VB53</accession>
<evidence type="ECO:0000256" key="1">
    <source>
        <dbReference type="SAM" id="MobiDB-lite"/>
    </source>
</evidence>
<dbReference type="Proteomes" id="UP000299102">
    <property type="component" value="Unassembled WGS sequence"/>
</dbReference>
<evidence type="ECO:0000313" key="3">
    <source>
        <dbReference type="Proteomes" id="UP000299102"/>
    </source>
</evidence>
<feature type="region of interest" description="Disordered" evidence="1">
    <location>
        <begin position="1"/>
        <end position="60"/>
    </location>
</feature>
<gene>
    <name evidence="2" type="ORF">EVAR_17424_1</name>
</gene>
<evidence type="ECO:0008006" key="4">
    <source>
        <dbReference type="Google" id="ProtNLM"/>
    </source>
</evidence>
<organism evidence="2 3">
    <name type="scientific">Eumeta variegata</name>
    <name type="common">Bagworm moth</name>
    <name type="synonym">Eumeta japonica</name>
    <dbReference type="NCBI Taxonomy" id="151549"/>
    <lineage>
        <taxon>Eukaryota</taxon>
        <taxon>Metazoa</taxon>
        <taxon>Ecdysozoa</taxon>
        <taxon>Arthropoda</taxon>
        <taxon>Hexapoda</taxon>
        <taxon>Insecta</taxon>
        <taxon>Pterygota</taxon>
        <taxon>Neoptera</taxon>
        <taxon>Endopterygota</taxon>
        <taxon>Lepidoptera</taxon>
        <taxon>Glossata</taxon>
        <taxon>Ditrysia</taxon>
        <taxon>Tineoidea</taxon>
        <taxon>Psychidae</taxon>
        <taxon>Oiketicinae</taxon>
        <taxon>Eumeta</taxon>
    </lineage>
</organism>